<name>A0AA86SEI2_9FABA</name>
<gene>
    <name evidence="1" type="ORF">AYBTSS11_LOCUS16235</name>
</gene>
<evidence type="ECO:0000313" key="2">
    <source>
        <dbReference type="Proteomes" id="UP001189624"/>
    </source>
</evidence>
<keyword evidence="2" id="KW-1185">Reference proteome</keyword>
<protein>
    <submittedName>
        <fullName evidence="1">Uncharacterized protein</fullName>
    </submittedName>
</protein>
<dbReference type="AlphaFoldDB" id="A0AA86SEI2"/>
<accession>A0AA86SEI2</accession>
<organism evidence="1 2">
    <name type="scientific">Sphenostylis stenocarpa</name>
    <dbReference type="NCBI Taxonomy" id="92480"/>
    <lineage>
        <taxon>Eukaryota</taxon>
        <taxon>Viridiplantae</taxon>
        <taxon>Streptophyta</taxon>
        <taxon>Embryophyta</taxon>
        <taxon>Tracheophyta</taxon>
        <taxon>Spermatophyta</taxon>
        <taxon>Magnoliopsida</taxon>
        <taxon>eudicotyledons</taxon>
        <taxon>Gunneridae</taxon>
        <taxon>Pentapetalae</taxon>
        <taxon>rosids</taxon>
        <taxon>fabids</taxon>
        <taxon>Fabales</taxon>
        <taxon>Fabaceae</taxon>
        <taxon>Papilionoideae</taxon>
        <taxon>50 kb inversion clade</taxon>
        <taxon>NPAAA clade</taxon>
        <taxon>indigoferoid/millettioid clade</taxon>
        <taxon>Phaseoleae</taxon>
        <taxon>Sphenostylis</taxon>
    </lineage>
</organism>
<dbReference type="EMBL" id="OY731402">
    <property type="protein sequence ID" value="CAJ1955644.1"/>
    <property type="molecule type" value="Genomic_DNA"/>
</dbReference>
<proteinExistence type="predicted"/>
<sequence length="68" mass="7635">MDIPHFNRLLPSATKTNLNVFICDKNTVGFLNLSFNDWLVTVSCSSIHVVGLLNKAPKFLLLNFQGKE</sequence>
<evidence type="ECO:0000313" key="1">
    <source>
        <dbReference type="EMBL" id="CAJ1955644.1"/>
    </source>
</evidence>
<dbReference type="Gramene" id="rna-AYBTSS11_LOCUS16235">
    <property type="protein sequence ID" value="CAJ1955644.1"/>
    <property type="gene ID" value="gene-AYBTSS11_LOCUS16235"/>
</dbReference>
<dbReference type="Proteomes" id="UP001189624">
    <property type="component" value="Chromosome 5"/>
</dbReference>
<reference evidence="1" key="1">
    <citation type="submission" date="2023-10" db="EMBL/GenBank/DDBJ databases">
        <authorList>
            <person name="Domelevo Entfellner J.-B."/>
        </authorList>
    </citation>
    <scope>NUCLEOTIDE SEQUENCE</scope>
</reference>